<comment type="caution">
    <text evidence="1">The sequence shown here is derived from an EMBL/GenBank/DDBJ whole genome shotgun (WGS) entry which is preliminary data.</text>
</comment>
<name>A0ACC1BZP9_9ROSI</name>
<proteinExistence type="predicted"/>
<evidence type="ECO:0000313" key="1">
    <source>
        <dbReference type="EMBL" id="KAJ0105243.1"/>
    </source>
</evidence>
<accession>A0ACC1BZP9</accession>
<gene>
    <name evidence="1" type="ORF">Patl1_19370</name>
</gene>
<organism evidence="1 2">
    <name type="scientific">Pistacia atlantica</name>
    <dbReference type="NCBI Taxonomy" id="434234"/>
    <lineage>
        <taxon>Eukaryota</taxon>
        <taxon>Viridiplantae</taxon>
        <taxon>Streptophyta</taxon>
        <taxon>Embryophyta</taxon>
        <taxon>Tracheophyta</taxon>
        <taxon>Spermatophyta</taxon>
        <taxon>Magnoliopsida</taxon>
        <taxon>eudicotyledons</taxon>
        <taxon>Gunneridae</taxon>
        <taxon>Pentapetalae</taxon>
        <taxon>rosids</taxon>
        <taxon>malvids</taxon>
        <taxon>Sapindales</taxon>
        <taxon>Anacardiaceae</taxon>
        <taxon>Pistacia</taxon>
    </lineage>
</organism>
<evidence type="ECO:0000313" key="2">
    <source>
        <dbReference type="Proteomes" id="UP001164250"/>
    </source>
</evidence>
<dbReference type="Proteomes" id="UP001164250">
    <property type="component" value="Chromosome 2"/>
</dbReference>
<sequence>MGLLLAHPRRRVWGIDGNIILMFAKRTSIWLGSSSDAQSWRSQHHQFQCSNTRRSIMLWNPVSEYNSGPTMIKLREPGTRFFISGGPESCLIKLSIDVFSLPG</sequence>
<reference evidence="2" key="1">
    <citation type="journal article" date="2023" name="G3 (Bethesda)">
        <title>Genome assembly and association tests identify interacting loci associated with vigor, precocity, and sex in interspecific pistachio rootstocks.</title>
        <authorList>
            <person name="Palmer W."/>
            <person name="Jacygrad E."/>
            <person name="Sagayaradj S."/>
            <person name="Cavanaugh K."/>
            <person name="Han R."/>
            <person name="Bertier L."/>
            <person name="Beede B."/>
            <person name="Kafkas S."/>
            <person name="Golino D."/>
            <person name="Preece J."/>
            <person name="Michelmore R."/>
        </authorList>
    </citation>
    <scope>NUCLEOTIDE SEQUENCE [LARGE SCALE GENOMIC DNA]</scope>
</reference>
<dbReference type="EMBL" id="CM047898">
    <property type="protein sequence ID" value="KAJ0105243.1"/>
    <property type="molecule type" value="Genomic_DNA"/>
</dbReference>
<protein>
    <submittedName>
        <fullName evidence="1">Uncharacterized protein</fullName>
    </submittedName>
</protein>
<keyword evidence="2" id="KW-1185">Reference proteome</keyword>